<feature type="transmembrane region" description="Helical" evidence="8">
    <location>
        <begin position="84"/>
        <end position="103"/>
    </location>
</feature>
<feature type="transmembrane region" description="Helical" evidence="8">
    <location>
        <begin position="109"/>
        <end position="128"/>
    </location>
</feature>
<protein>
    <recommendedName>
        <fullName evidence="3">Protein PsiE</fullName>
    </recommendedName>
</protein>
<evidence type="ECO:0000256" key="3">
    <source>
        <dbReference type="ARBA" id="ARBA00021903"/>
    </source>
</evidence>
<dbReference type="InterPro" id="IPR009315">
    <property type="entry name" value="P_starv_induced_PsiE"/>
</dbReference>
<keyword evidence="4" id="KW-1003">Cell membrane</keyword>
<name>A0A1I5Y3D9_9BACI</name>
<dbReference type="NCBIfam" id="NF002765">
    <property type="entry name" value="PRK02833.1-3"/>
    <property type="match status" value="1"/>
</dbReference>
<dbReference type="InterPro" id="IPR020948">
    <property type="entry name" value="P_starv_induced_PsiE-like"/>
</dbReference>
<keyword evidence="6 8" id="KW-1133">Transmembrane helix</keyword>
<dbReference type="PANTHER" id="PTHR37819:SF1">
    <property type="entry name" value="PROTEIN PSIE"/>
    <property type="match status" value="1"/>
</dbReference>
<dbReference type="Pfam" id="PF06146">
    <property type="entry name" value="PsiE"/>
    <property type="match status" value="1"/>
</dbReference>
<dbReference type="Proteomes" id="UP000182762">
    <property type="component" value="Unassembled WGS sequence"/>
</dbReference>
<evidence type="ECO:0000256" key="5">
    <source>
        <dbReference type="ARBA" id="ARBA00022692"/>
    </source>
</evidence>
<evidence type="ECO:0000256" key="7">
    <source>
        <dbReference type="ARBA" id="ARBA00023136"/>
    </source>
</evidence>
<organism evidence="9 10">
    <name type="scientific">Priestia endophytica DSM 13796</name>
    <dbReference type="NCBI Taxonomy" id="1121089"/>
    <lineage>
        <taxon>Bacteria</taxon>
        <taxon>Bacillati</taxon>
        <taxon>Bacillota</taxon>
        <taxon>Bacilli</taxon>
        <taxon>Bacillales</taxon>
        <taxon>Bacillaceae</taxon>
        <taxon>Priestia</taxon>
    </lineage>
</organism>
<keyword evidence="10" id="KW-1185">Reference proteome</keyword>
<dbReference type="RefSeq" id="WP_061803638.1">
    <property type="nucleotide sequence ID" value="NZ_FOXX01000002.1"/>
</dbReference>
<proteinExistence type="inferred from homology"/>
<comment type="subcellular location">
    <subcellularLocation>
        <location evidence="1">Cell inner membrane</location>
        <topology evidence="1">Multi-pass membrane protein</topology>
    </subcellularLocation>
</comment>
<evidence type="ECO:0000256" key="8">
    <source>
        <dbReference type="SAM" id="Phobius"/>
    </source>
</evidence>
<comment type="caution">
    <text evidence="9">The sequence shown here is derived from an EMBL/GenBank/DDBJ whole genome shotgun (WGS) entry which is preliminary data.</text>
</comment>
<reference evidence="9 10" key="1">
    <citation type="submission" date="2016-10" db="EMBL/GenBank/DDBJ databases">
        <authorList>
            <person name="Varghese N."/>
            <person name="Submissions S."/>
        </authorList>
    </citation>
    <scope>NUCLEOTIDE SEQUENCE [LARGE SCALE GENOMIC DNA]</scope>
    <source>
        <strain evidence="9 10">DSM 13796</strain>
    </source>
</reference>
<dbReference type="GeneID" id="93709932"/>
<gene>
    <name evidence="9" type="ORF">SAMN02745910_01207</name>
</gene>
<sequence>MKGNHDNYASIFFQRILNTMIFFLGIILSLFLVKKTIFLIQSLALHDDKTSYYYLVEGILVYFLYFEFLSLVVKYFQNNNHFPLRYFIYIAVTAIVRLIIVNHEEPMTTFVYTLAILTLIISLLLANLRFVRDD</sequence>
<dbReference type="EMBL" id="FOXX01000002">
    <property type="protein sequence ID" value="SFQ38630.1"/>
    <property type="molecule type" value="Genomic_DNA"/>
</dbReference>
<evidence type="ECO:0000256" key="6">
    <source>
        <dbReference type="ARBA" id="ARBA00022989"/>
    </source>
</evidence>
<evidence type="ECO:0000256" key="2">
    <source>
        <dbReference type="ARBA" id="ARBA00005632"/>
    </source>
</evidence>
<dbReference type="PIRSF" id="PIRSF029598">
    <property type="entry name" value="PsiE"/>
    <property type="match status" value="1"/>
</dbReference>
<accession>A0A1I5Y3D9</accession>
<evidence type="ECO:0000313" key="10">
    <source>
        <dbReference type="Proteomes" id="UP000182762"/>
    </source>
</evidence>
<feature type="transmembrane region" description="Helical" evidence="8">
    <location>
        <begin position="52"/>
        <end position="72"/>
    </location>
</feature>
<dbReference type="PANTHER" id="PTHR37819">
    <property type="entry name" value="PROTEIN PSIE"/>
    <property type="match status" value="1"/>
</dbReference>
<feature type="transmembrane region" description="Helical" evidence="8">
    <location>
        <begin position="12"/>
        <end position="32"/>
    </location>
</feature>
<comment type="similarity">
    <text evidence="2">Belongs to the PsiE family.</text>
</comment>
<evidence type="ECO:0000256" key="1">
    <source>
        <dbReference type="ARBA" id="ARBA00004429"/>
    </source>
</evidence>
<evidence type="ECO:0000256" key="4">
    <source>
        <dbReference type="ARBA" id="ARBA00022475"/>
    </source>
</evidence>
<evidence type="ECO:0000313" key="9">
    <source>
        <dbReference type="EMBL" id="SFQ38630.1"/>
    </source>
</evidence>
<keyword evidence="5 8" id="KW-0812">Transmembrane</keyword>
<keyword evidence="7 8" id="KW-0472">Membrane</keyword>